<accession>A0A8T2SP61</accession>
<gene>
    <name evidence="2" type="ORF">KP509_19G045700</name>
</gene>
<dbReference type="OrthoDB" id="993453at2759"/>
<evidence type="ECO:0000313" key="2">
    <source>
        <dbReference type="EMBL" id="KAH7352448.1"/>
    </source>
</evidence>
<keyword evidence="1" id="KW-0175">Coiled coil</keyword>
<organism evidence="2 3">
    <name type="scientific">Ceratopteris richardii</name>
    <name type="common">Triangle waterfern</name>
    <dbReference type="NCBI Taxonomy" id="49495"/>
    <lineage>
        <taxon>Eukaryota</taxon>
        <taxon>Viridiplantae</taxon>
        <taxon>Streptophyta</taxon>
        <taxon>Embryophyta</taxon>
        <taxon>Tracheophyta</taxon>
        <taxon>Polypodiopsida</taxon>
        <taxon>Polypodiidae</taxon>
        <taxon>Polypodiales</taxon>
        <taxon>Pteridineae</taxon>
        <taxon>Pteridaceae</taxon>
        <taxon>Parkerioideae</taxon>
        <taxon>Ceratopteris</taxon>
    </lineage>
</organism>
<protein>
    <submittedName>
        <fullName evidence="2">Uncharacterized protein</fullName>
    </submittedName>
</protein>
<proteinExistence type="predicted"/>
<dbReference type="AlphaFoldDB" id="A0A8T2SP61"/>
<dbReference type="Proteomes" id="UP000825935">
    <property type="component" value="Chromosome 19"/>
</dbReference>
<keyword evidence="3" id="KW-1185">Reference proteome</keyword>
<reference evidence="2" key="1">
    <citation type="submission" date="2021-08" db="EMBL/GenBank/DDBJ databases">
        <title>WGS assembly of Ceratopteris richardii.</title>
        <authorList>
            <person name="Marchant D.B."/>
            <person name="Chen G."/>
            <person name="Jenkins J."/>
            <person name="Shu S."/>
            <person name="Leebens-Mack J."/>
            <person name="Grimwood J."/>
            <person name="Schmutz J."/>
            <person name="Soltis P."/>
            <person name="Soltis D."/>
            <person name="Chen Z.-H."/>
        </authorList>
    </citation>
    <scope>NUCLEOTIDE SEQUENCE</scope>
    <source>
        <strain evidence="2">Whitten #5841</strain>
        <tissue evidence="2">Leaf</tissue>
    </source>
</reference>
<sequence>MDCDYEDKYVLMYGALEQDYNELREEATEVASLLQQAKENKLRLQAEVKFLKRRALTLRESMRTPDFFCSREPVSESSSKYISGSSRGSIGRMVFAAEAVWNAAGVICRFSNGKPEYTATKHI</sequence>
<feature type="coiled-coil region" evidence="1">
    <location>
        <begin position="13"/>
        <end position="54"/>
    </location>
</feature>
<comment type="caution">
    <text evidence="2">The sequence shown here is derived from an EMBL/GenBank/DDBJ whole genome shotgun (WGS) entry which is preliminary data.</text>
</comment>
<evidence type="ECO:0000256" key="1">
    <source>
        <dbReference type="SAM" id="Coils"/>
    </source>
</evidence>
<evidence type="ECO:0000313" key="3">
    <source>
        <dbReference type="Proteomes" id="UP000825935"/>
    </source>
</evidence>
<dbReference type="EMBL" id="CM035424">
    <property type="protein sequence ID" value="KAH7352448.1"/>
    <property type="molecule type" value="Genomic_DNA"/>
</dbReference>
<name>A0A8T2SP61_CERRI</name>